<dbReference type="Pfam" id="PF02780">
    <property type="entry name" value="Transketolase_C"/>
    <property type="match status" value="1"/>
</dbReference>
<accession>A0A7S1E804</accession>
<dbReference type="GO" id="GO:0016114">
    <property type="term" value="P:terpenoid biosynthetic process"/>
    <property type="evidence" value="ECO:0007669"/>
    <property type="project" value="InterPro"/>
</dbReference>
<dbReference type="Gene3D" id="3.40.50.920">
    <property type="match status" value="1"/>
</dbReference>
<dbReference type="InterPro" id="IPR005477">
    <property type="entry name" value="Dxylulose-5-P_synthase"/>
</dbReference>
<evidence type="ECO:0000256" key="1">
    <source>
        <dbReference type="ARBA" id="ARBA00001946"/>
    </source>
</evidence>
<keyword evidence="3" id="KW-0808">Transferase</keyword>
<proteinExistence type="predicted"/>
<organism evidence="6">
    <name type="scientific">Thalassionema nitzschioides</name>
    <dbReference type="NCBI Taxonomy" id="33649"/>
    <lineage>
        <taxon>Eukaryota</taxon>
        <taxon>Sar</taxon>
        <taxon>Stramenopiles</taxon>
        <taxon>Ochrophyta</taxon>
        <taxon>Bacillariophyta</taxon>
        <taxon>Fragilariophyceae</taxon>
        <taxon>Fragilariophycidae</taxon>
        <taxon>Thalassionemales</taxon>
        <taxon>Thalassionemataceae</taxon>
        <taxon>Thalassionema</taxon>
    </lineage>
</organism>
<dbReference type="GO" id="GO:0008661">
    <property type="term" value="F:1-deoxy-D-xylulose-5-phosphate synthase activity"/>
    <property type="evidence" value="ECO:0007669"/>
    <property type="project" value="InterPro"/>
</dbReference>
<dbReference type="SUPFAM" id="SSF52922">
    <property type="entry name" value="TK C-terminal domain-like"/>
    <property type="match status" value="1"/>
</dbReference>
<dbReference type="AlphaFoldDB" id="A0A7S1E804"/>
<dbReference type="PANTHER" id="PTHR43322">
    <property type="entry name" value="1-D-DEOXYXYLULOSE 5-PHOSPHATE SYNTHASE-RELATED"/>
    <property type="match status" value="1"/>
</dbReference>
<protein>
    <recommendedName>
        <fullName evidence="5">Transketolase C-terminal domain-containing protein</fullName>
    </recommendedName>
</protein>
<gene>
    <name evidence="6" type="ORF">TNIT0693_LOCUS3469</name>
</gene>
<sequence>MKPLDVDLIRQLVDDHSVLITIEEGSIGGFGDHVLHFITLDGLMDDGNLKFRPMVLPDVLFEAATQTEQYEQAGLNAQHIKGTILRLTKRVSVPVLEEA</sequence>
<dbReference type="InterPro" id="IPR009014">
    <property type="entry name" value="Transketo_C/PFOR_II"/>
</dbReference>
<dbReference type="EMBL" id="HBFY01009409">
    <property type="protein sequence ID" value="CAD8967393.1"/>
    <property type="molecule type" value="Transcribed_RNA"/>
</dbReference>
<dbReference type="InterPro" id="IPR033248">
    <property type="entry name" value="Transketolase_C"/>
</dbReference>
<name>A0A7S1E804_9STRA</name>
<keyword evidence="4" id="KW-0786">Thiamine pyrophosphate</keyword>
<reference evidence="6" key="1">
    <citation type="submission" date="2021-01" db="EMBL/GenBank/DDBJ databases">
        <authorList>
            <person name="Corre E."/>
            <person name="Pelletier E."/>
            <person name="Niang G."/>
            <person name="Scheremetjew M."/>
            <person name="Finn R."/>
            <person name="Kale V."/>
            <person name="Holt S."/>
            <person name="Cochrane G."/>
            <person name="Meng A."/>
            <person name="Brown T."/>
            <person name="Cohen L."/>
        </authorList>
    </citation>
    <scope>NUCLEOTIDE SEQUENCE</scope>
</reference>
<evidence type="ECO:0000256" key="2">
    <source>
        <dbReference type="ARBA" id="ARBA00011738"/>
    </source>
</evidence>
<feature type="domain" description="Transketolase C-terminal" evidence="5">
    <location>
        <begin position="1"/>
        <end position="80"/>
    </location>
</feature>
<evidence type="ECO:0000313" key="6">
    <source>
        <dbReference type="EMBL" id="CAD8967393.1"/>
    </source>
</evidence>
<evidence type="ECO:0000259" key="5">
    <source>
        <dbReference type="Pfam" id="PF02780"/>
    </source>
</evidence>
<evidence type="ECO:0000256" key="4">
    <source>
        <dbReference type="ARBA" id="ARBA00023052"/>
    </source>
</evidence>
<comment type="subunit">
    <text evidence="2">Homodimer.</text>
</comment>
<dbReference type="PANTHER" id="PTHR43322:SF5">
    <property type="entry name" value="1-DEOXY-D-XYLULOSE-5-PHOSPHATE SYNTHASE, CHLOROPLASTIC"/>
    <property type="match status" value="1"/>
</dbReference>
<evidence type="ECO:0000256" key="3">
    <source>
        <dbReference type="ARBA" id="ARBA00022679"/>
    </source>
</evidence>
<comment type="cofactor">
    <cofactor evidence="1">
        <name>Mg(2+)</name>
        <dbReference type="ChEBI" id="CHEBI:18420"/>
    </cofactor>
</comment>